<reference evidence="3" key="1">
    <citation type="journal article" date="2019" name="Int. J. Syst. Evol. Microbiol.">
        <title>The Global Catalogue of Microorganisms (GCM) 10K type strain sequencing project: providing services to taxonomists for standard genome sequencing and annotation.</title>
        <authorList>
            <consortium name="The Broad Institute Genomics Platform"/>
            <consortium name="The Broad Institute Genome Sequencing Center for Infectious Disease"/>
            <person name="Wu L."/>
            <person name="Ma J."/>
        </authorList>
    </citation>
    <scope>NUCLEOTIDE SEQUENCE [LARGE SCALE GENOMIC DNA]</scope>
    <source>
        <strain evidence="3">JCM 16928</strain>
    </source>
</reference>
<evidence type="ECO:0000313" key="2">
    <source>
        <dbReference type="EMBL" id="GAA3600421.1"/>
    </source>
</evidence>
<name>A0ABP6Z9B0_9ACTN</name>
<keyword evidence="3" id="KW-1185">Reference proteome</keyword>
<evidence type="ECO:0008006" key="4">
    <source>
        <dbReference type="Google" id="ProtNLM"/>
    </source>
</evidence>
<dbReference type="EMBL" id="BAABAA010000029">
    <property type="protein sequence ID" value="GAA3600421.1"/>
    <property type="molecule type" value="Genomic_DNA"/>
</dbReference>
<sequence>MGAAVAIGSAFFVTAAIGDLAAGESETPRGVVLAILVVFLCTCAGGGWLAIALLGPRDRKRRAEDELEAMILDLSRAHGGRVTAVEVASHCDVTVKVAKGALSRLCGDGVASAELTESGVMVYRMDFLPSSPDL</sequence>
<feature type="transmembrane region" description="Helical" evidence="1">
    <location>
        <begin position="32"/>
        <end position="54"/>
    </location>
</feature>
<organism evidence="2 3">
    <name type="scientific">Kribbella ginsengisoli</name>
    <dbReference type="NCBI Taxonomy" id="363865"/>
    <lineage>
        <taxon>Bacteria</taxon>
        <taxon>Bacillati</taxon>
        <taxon>Actinomycetota</taxon>
        <taxon>Actinomycetes</taxon>
        <taxon>Propionibacteriales</taxon>
        <taxon>Kribbellaceae</taxon>
        <taxon>Kribbella</taxon>
    </lineage>
</organism>
<keyword evidence="1" id="KW-0812">Transmembrane</keyword>
<gene>
    <name evidence="2" type="ORF">GCM10022235_85450</name>
</gene>
<keyword evidence="1" id="KW-1133">Transmembrane helix</keyword>
<protein>
    <recommendedName>
        <fullName evidence="4">HTH iclR-type domain-containing protein</fullName>
    </recommendedName>
</protein>
<accession>A0ABP6Z9B0</accession>
<evidence type="ECO:0000313" key="3">
    <source>
        <dbReference type="Proteomes" id="UP001501222"/>
    </source>
</evidence>
<comment type="caution">
    <text evidence="2">The sequence shown here is derived from an EMBL/GenBank/DDBJ whole genome shotgun (WGS) entry which is preliminary data.</text>
</comment>
<dbReference type="Proteomes" id="UP001501222">
    <property type="component" value="Unassembled WGS sequence"/>
</dbReference>
<dbReference type="RefSeq" id="WP_344850562.1">
    <property type="nucleotide sequence ID" value="NZ_BAABAA010000029.1"/>
</dbReference>
<keyword evidence="1" id="KW-0472">Membrane</keyword>
<evidence type="ECO:0000256" key="1">
    <source>
        <dbReference type="SAM" id="Phobius"/>
    </source>
</evidence>
<proteinExistence type="predicted"/>